<dbReference type="Gene3D" id="1.10.357.10">
    <property type="entry name" value="Tetracycline Repressor, domain 2"/>
    <property type="match status" value="1"/>
</dbReference>
<evidence type="ECO:0000256" key="1">
    <source>
        <dbReference type="ARBA" id="ARBA00022491"/>
    </source>
</evidence>
<name>A0ABW6KF95_9BACI</name>
<dbReference type="PROSITE" id="PS01081">
    <property type="entry name" value="HTH_TETR_1"/>
    <property type="match status" value="1"/>
</dbReference>
<dbReference type="SUPFAM" id="SSF46689">
    <property type="entry name" value="Homeodomain-like"/>
    <property type="match status" value="1"/>
</dbReference>
<evidence type="ECO:0000256" key="2">
    <source>
        <dbReference type="ARBA" id="ARBA00023015"/>
    </source>
</evidence>
<evidence type="ECO:0000313" key="7">
    <source>
        <dbReference type="EMBL" id="MFE8702940.1"/>
    </source>
</evidence>
<protein>
    <submittedName>
        <fullName evidence="7">TetR/AcrR family transcriptional regulator</fullName>
    </submittedName>
</protein>
<reference evidence="7 8" key="1">
    <citation type="submission" date="2024-08" db="EMBL/GenBank/DDBJ databases">
        <title>Two novel Cytobacillus novel species.</title>
        <authorList>
            <person name="Liu G."/>
        </authorList>
    </citation>
    <scope>NUCLEOTIDE SEQUENCE [LARGE SCALE GENOMIC DNA]</scope>
    <source>
        <strain evidence="7 8">FJAT-54145</strain>
    </source>
</reference>
<dbReference type="InterPro" id="IPR001647">
    <property type="entry name" value="HTH_TetR"/>
</dbReference>
<organism evidence="7 8">
    <name type="scientific">Cytobacillus spartinae</name>
    <dbReference type="NCBI Taxonomy" id="3299023"/>
    <lineage>
        <taxon>Bacteria</taxon>
        <taxon>Bacillati</taxon>
        <taxon>Bacillota</taxon>
        <taxon>Bacilli</taxon>
        <taxon>Bacillales</taxon>
        <taxon>Bacillaceae</taxon>
        <taxon>Cytobacillus</taxon>
    </lineage>
</organism>
<sequence length="202" mass="23820">MPPIVSEEYKEKKKEQILKSALSCFADKGFQSSTIDDIVSHSGISKGAIYNYFKSKDEIYLEVLNRATAKNIENIRDNFSKLRSTLSKINFIFDGYLNTNPFEHERFRYIVVFYEFTLHCTRNEKLLELLTRRRDTFINLLVDVLKEGQEAKEINNEVDPEIFAHQFWTIIDGVSLQAVYNDFPYYDVLREMKEAYIEKLKL</sequence>
<dbReference type="InterPro" id="IPR039538">
    <property type="entry name" value="BetI_C"/>
</dbReference>
<feature type="DNA-binding region" description="H-T-H motif" evidence="5">
    <location>
        <begin position="34"/>
        <end position="53"/>
    </location>
</feature>
<keyword evidence="3 5" id="KW-0238">DNA-binding</keyword>
<dbReference type="InterPro" id="IPR036271">
    <property type="entry name" value="Tet_transcr_reg_TetR-rel_C_sf"/>
</dbReference>
<dbReference type="Pfam" id="PF13977">
    <property type="entry name" value="TetR_C_6"/>
    <property type="match status" value="1"/>
</dbReference>
<dbReference type="InterPro" id="IPR009057">
    <property type="entry name" value="Homeodomain-like_sf"/>
</dbReference>
<dbReference type="PANTHER" id="PTHR47506:SF6">
    <property type="entry name" value="HTH-TYPE TRANSCRIPTIONAL REPRESSOR NEMR"/>
    <property type="match status" value="1"/>
</dbReference>
<keyword evidence="1" id="KW-0678">Repressor</keyword>
<evidence type="ECO:0000313" key="8">
    <source>
        <dbReference type="Proteomes" id="UP001601059"/>
    </source>
</evidence>
<accession>A0ABW6KF95</accession>
<dbReference type="PANTHER" id="PTHR47506">
    <property type="entry name" value="TRANSCRIPTIONAL REGULATORY PROTEIN"/>
    <property type="match status" value="1"/>
</dbReference>
<proteinExistence type="predicted"/>
<dbReference type="RefSeq" id="WP_389363050.1">
    <property type="nucleotide sequence ID" value="NZ_JBIACK010000012.1"/>
</dbReference>
<evidence type="ECO:0000259" key="6">
    <source>
        <dbReference type="PROSITE" id="PS50977"/>
    </source>
</evidence>
<gene>
    <name evidence="7" type="ORF">ACFYKX_20235</name>
</gene>
<feature type="domain" description="HTH tetR-type" evidence="6">
    <location>
        <begin position="11"/>
        <end position="71"/>
    </location>
</feature>
<evidence type="ECO:0000256" key="5">
    <source>
        <dbReference type="PROSITE-ProRule" id="PRU00335"/>
    </source>
</evidence>
<dbReference type="EMBL" id="JBIACK010000012">
    <property type="protein sequence ID" value="MFE8702940.1"/>
    <property type="molecule type" value="Genomic_DNA"/>
</dbReference>
<evidence type="ECO:0000256" key="4">
    <source>
        <dbReference type="ARBA" id="ARBA00023163"/>
    </source>
</evidence>
<dbReference type="PRINTS" id="PR00455">
    <property type="entry name" value="HTHTETR"/>
</dbReference>
<dbReference type="Pfam" id="PF00440">
    <property type="entry name" value="TetR_N"/>
    <property type="match status" value="1"/>
</dbReference>
<dbReference type="SUPFAM" id="SSF48498">
    <property type="entry name" value="Tetracyclin repressor-like, C-terminal domain"/>
    <property type="match status" value="1"/>
</dbReference>
<dbReference type="Proteomes" id="UP001601059">
    <property type="component" value="Unassembled WGS sequence"/>
</dbReference>
<keyword evidence="2" id="KW-0805">Transcription regulation</keyword>
<keyword evidence="4" id="KW-0804">Transcription</keyword>
<dbReference type="Gene3D" id="1.10.10.60">
    <property type="entry name" value="Homeodomain-like"/>
    <property type="match status" value="1"/>
</dbReference>
<dbReference type="InterPro" id="IPR023772">
    <property type="entry name" value="DNA-bd_HTH_TetR-type_CS"/>
</dbReference>
<comment type="caution">
    <text evidence="7">The sequence shown here is derived from an EMBL/GenBank/DDBJ whole genome shotgun (WGS) entry which is preliminary data.</text>
</comment>
<dbReference type="PROSITE" id="PS50977">
    <property type="entry name" value="HTH_TETR_2"/>
    <property type="match status" value="1"/>
</dbReference>
<keyword evidence="8" id="KW-1185">Reference proteome</keyword>
<evidence type="ECO:0000256" key="3">
    <source>
        <dbReference type="ARBA" id="ARBA00023125"/>
    </source>
</evidence>